<dbReference type="KEGG" id="msq:BKP64_05665"/>
<dbReference type="EMBL" id="CP017715">
    <property type="protein sequence ID" value="AOY87698.1"/>
    <property type="molecule type" value="Genomic_DNA"/>
</dbReference>
<evidence type="ECO:0000313" key="2">
    <source>
        <dbReference type="Proteomes" id="UP000177445"/>
    </source>
</evidence>
<sequence length="87" mass="10370">MSDKERLIIENCKQTGQSLDVYDSDGEHLADTRLGRQLIDEVCRVKAELYVEGYRIDPTMNRRDMWFYQQHVMQEKSLRGLYLNSIR</sequence>
<gene>
    <name evidence="1" type="ORF">BKP64_05665</name>
</gene>
<evidence type="ECO:0000313" key="1">
    <source>
        <dbReference type="EMBL" id="AOY87698.1"/>
    </source>
</evidence>
<dbReference type="AlphaFoldDB" id="A0A1D9GJ84"/>
<organism evidence="1 2">
    <name type="scientific">Marinobacter salinus</name>
    <dbReference type="NCBI Taxonomy" id="1874317"/>
    <lineage>
        <taxon>Bacteria</taxon>
        <taxon>Pseudomonadati</taxon>
        <taxon>Pseudomonadota</taxon>
        <taxon>Gammaproteobacteria</taxon>
        <taxon>Pseudomonadales</taxon>
        <taxon>Marinobacteraceae</taxon>
        <taxon>Marinobacter</taxon>
    </lineage>
</organism>
<proteinExistence type="predicted"/>
<dbReference type="STRING" id="1874317.BKP64_05665"/>
<dbReference type="Proteomes" id="UP000177445">
    <property type="component" value="Chromosome"/>
</dbReference>
<protein>
    <submittedName>
        <fullName evidence="1">Uncharacterized protein</fullName>
    </submittedName>
</protein>
<name>A0A1D9GJ84_9GAMM</name>
<reference evidence="1 2" key="1">
    <citation type="submission" date="2016-10" db="EMBL/GenBank/DDBJ databases">
        <title>Marinobacter salinus sp. nov., a moderately halophilic bacterium isolated from a tidal flat environment.</title>
        <authorList>
            <person name="Park S.-J."/>
        </authorList>
    </citation>
    <scope>NUCLEOTIDE SEQUENCE [LARGE SCALE GENOMIC DNA]</scope>
    <source>
        <strain evidence="1 2">Hb8</strain>
    </source>
</reference>
<keyword evidence="2" id="KW-1185">Reference proteome</keyword>
<accession>A0A1D9GJ84</accession>